<keyword evidence="2" id="KW-1185">Reference proteome</keyword>
<gene>
    <name evidence="1" type="ORF">GP486_008620</name>
</gene>
<comment type="caution">
    <text evidence="1">The sequence shown here is derived from an EMBL/GenBank/DDBJ whole genome shotgun (WGS) entry which is preliminary data.</text>
</comment>
<dbReference type="Proteomes" id="UP000750711">
    <property type="component" value="Unassembled WGS sequence"/>
</dbReference>
<proteinExistence type="predicted"/>
<dbReference type="EMBL" id="JAGHQM010003608">
    <property type="protein sequence ID" value="KAH0542719.1"/>
    <property type="molecule type" value="Genomic_DNA"/>
</dbReference>
<reference evidence="1" key="1">
    <citation type="submission" date="2021-03" db="EMBL/GenBank/DDBJ databases">
        <title>Comparative genomics and phylogenomic investigation of the class Geoglossomycetes provide insights into ecological specialization and systematics.</title>
        <authorList>
            <person name="Melie T."/>
            <person name="Pirro S."/>
            <person name="Miller A.N."/>
            <person name="Quandt A."/>
        </authorList>
    </citation>
    <scope>NUCLEOTIDE SEQUENCE</scope>
    <source>
        <strain evidence="1">CAQ_001_2017</strain>
    </source>
</reference>
<organism evidence="1 2">
    <name type="scientific">Trichoglossum hirsutum</name>
    <dbReference type="NCBI Taxonomy" id="265104"/>
    <lineage>
        <taxon>Eukaryota</taxon>
        <taxon>Fungi</taxon>
        <taxon>Dikarya</taxon>
        <taxon>Ascomycota</taxon>
        <taxon>Pezizomycotina</taxon>
        <taxon>Geoglossomycetes</taxon>
        <taxon>Geoglossales</taxon>
        <taxon>Geoglossaceae</taxon>
        <taxon>Trichoglossum</taxon>
    </lineage>
</organism>
<protein>
    <submittedName>
        <fullName evidence="1">Uncharacterized protein</fullName>
    </submittedName>
</protein>
<dbReference type="AlphaFoldDB" id="A0A9P8L171"/>
<sequence length="180" mass="21006">MKTQNQHMTNQELLESFGWKLSTEKTQVVGREIYFRGNYGLIFGKHGYKNADYVHLWKLPFMHSIPYSQFNLMPEFPPVIPTGTYFDVKIPSSIDPNDVAPDLEKQGVEIQLYTFNDREGYRHIHCLLRGQDEAATRAIILPEYAEYKLRKVIPIDLVSLLSILYRPMDQDVNGHHYSQE</sequence>
<name>A0A9P8L171_9PEZI</name>
<evidence type="ECO:0000313" key="2">
    <source>
        <dbReference type="Proteomes" id="UP000750711"/>
    </source>
</evidence>
<evidence type="ECO:0000313" key="1">
    <source>
        <dbReference type="EMBL" id="KAH0542719.1"/>
    </source>
</evidence>
<accession>A0A9P8L171</accession>